<dbReference type="Proteomes" id="UP001064504">
    <property type="component" value="Chromosome"/>
</dbReference>
<dbReference type="RefSeq" id="WP_261745173.1">
    <property type="nucleotide sequence ID" value="NZ_CP104557.1"/>
</dbReference>
<accession>A0ABY6ATX2</accession>
<reference evidence="2" key="1">
    <citation type="submission" date="2022-09" db="EMBL/GenBank/DDBJ databases">
        <title>Complete genome sequence of Pseudomonas promysalinigenes strain RL-WG26, a newly isolated PGPR with the potential for plant salinity stress alleviation.</title>
        <authorList>
            <person name="Ren L."/>
            <person name="Wang G."/>
            <person name="Hu H."/>
        </authorList>
    </citation>
    <scope>NUCLEOTIDE SEQUENCE</scope>
    <source>
        <strain evidence="2">RL-WG26</strain>
    </source>
</reference>
<keyword evidence="3" id="KW-1185">Reference proteome</keyword>
<protein>
    <recommendedName>
        <fullName evidence="4">Helix-turn-helix domain-containing protein</fullName>
    </recommendedName>
</protein>
<feature type="region of interest" description="Disordered" evidence="1">
    <location>
        <begin position="100"/>
        <end position="119"/>
    </location>
</feature>
<name>A0ABY6ATX2_9PSED</name>
<gene>
    <name evidence="2" type="ORF">N5C08_08645</name>
</gene>
<evidence type="ECO:0000313" key="3">
    <source>
        <dbReference type="Proteomes" id="UP001064504"/>
    </source>
</evidence>
<organism evidence="2 3">
    <name type="scientific">Pseudomonas promysalinigenes</name>
    <dbReference type="NCBI Taxonomy" id="485898"/>
    <lineage>
        <taxon>Bacteria</taxon>
        <taxon>Pseudomonadati</taxon>
        <taxon>Pseudomonadota</taxon>
        <taxon>Gammaproteobacteria</taxon>
        <taxon>Pseudomonadales</taxon>
        <taxon>Pseudomonadaceae</taxon>
        <taxon>Pseudomonas</taxon>
    </lineage>
</organism>
<proteinExistence type="predicted"/>
<evidence type="ECO:0000313" key="2">
    <source>
        <dbReference type="EMBL" id="UXH41574.1"/>
    </source>
</evidence>
<feature type="region of interest" description="Disordered" evidence="1">
    <location>
        <begin position="29"/>
        <end position="62"/>
    </location>
</feature>
<evidence type="ECO:0000256" key="1">
    <source>
        <dbReference type="SAM" id="MobiDB-lite"/>
    </source>
</evidence>
<sequence>MNPSIDLEAAKAAFFASGGQLVILEGFTYRPLPQRKHPEPTPKRRRGPDPVQKGNRQERAKAKADMVAKFAATMTCSQASKVLGISQGSLWDMAKRNGFSFVPATPGKHTPKPGDEERDAEMAEKIKALRDEGLTRNKVCQSLKTGHTTVTRLIKKFGIDFPSRKAGGAHESSQA</sequence>
<evidence type="ECO:0008006" key="4">
    <source>
        <dbReference type="Google" id="ProtNLM"/>
    </source>
</evidence>
<dbReference type="EMBL" id="CP104557">
    <property type="protein sequence ID" value="UXH41574.1"/>
    <property type="molecule type" value="Genomic_DNA"/>
</dbReference>